<protein>
    <recommendedName>
        <fullName evidence="4">Magnesium citrate secondary transporter</fullName>
    </recommendedName>
</protein>
<reference evidence="2 3" key="1">
    <citation type="submission" date="2018-11" db="EMBL/GenBank/DDBJ databases">
        <title>Schleiferia aggregans sp. nov., a moderately thermophilic heterotrophic bacterium isolated from microbial mats at a terrestrial hot spring.</title>
        <authorList>
            <person name="Iino T."/>
            <person name="Ohkuma M."/>
            <person name="Haruta S."/>
        </authorList>
    </citation>
    <scope>NUCLEOTIDE SEQUENCE [LARGE SCALE GENOMIC DNA]</scope>
    <source>
        <strain evidence="2 3">LA</strain>
    </source>
</reference>
<evidence type="ECO:0008006" key="4">
    <source>
        <dbReference type="Google" id="ProtNLM"/>
    </source>
</evidence>
<feature type="transmembrane region" description="Helical" evidence="1">
    <location>
        <begin position="46"/>
        <end position="64"/>
    </location>
</feature>
<feature type="transmembrane region" description="Helical" evidence="1">
    <location>
        <begin position="20"/>
        <end position="40"/>
    </location>
</feature>
<dbReference type="AlphaFoldDB" id="A0A401XIG4"/>
<comment type="caution">
    <text evidence="2">The sequence shown here is derived from an EMBL/GenBank/DDBJ whole genome shotgun (WGS) entry which is preliminary data.</text>
</comment>
<dbReference type="EMBL" id="BHZE01000002">
    <property type="protein sequence ID" value="GCD76810.1"/>
    <property type="molecule type" value="Genomic_DNA"/>
</dbReference>
<evidence type="ECO:0000313" key="2">
    <source>
        <dbReference type="EMBL" id="GCD76810.1"/>
    </source>
</evidence>
<evidence type="ECO:0000256" key="1">
    <source>
        <dbReference type="SAM" id="Phobius"/>
    </source>
</evidence>
<keyword evidence="1" id="KW-0812">Transmembrane</keyword>
<organism evidence="2 3">
    <name type="scientific">Thermaurantimonas aggregans</name>
    <dbReference type="NCBI Taxonomy" id="2173829"/>
    <lineage>
        <taxon>Bacteria</taxon>
        <taxon>Pseudomonadati</taxon>
        <taxon>Bacteroidota</taxon>
        <taxon>Flavobacteriia</taxon>
        <taxon>Flavobacteriales</taxon>
        <taxon>Schleiferiaceae</taxon>
        <taxon>Thermaurantimonas</taxon>
    </lineage>
</organism>
<keyword evidence="1" id="KW-1133">Transmembrane helix</keyword>
<name>A0A401XIG4_9FLAO</name>
<feature type="transmembrane region" description="Helical" evidence="1">
    <location>
        <begin position="103"/>
        <end position="120"/>
    </location>
</feature>
<sequence length="125" mass="15141">MLNLLKKYLSILGKKEALLIVLFSVNQLIEKFGIFIPYVHSYFDDLIAVPATLGLTKFLMYFIHRNTYKHLYTPFQIFVVICMFSVYFEWYLPEKYPYHYRDYVDILCYVVGGIFYYHFIQKKSR</sequence>
<accession>A0A401XIG4</accession>
<gene>
    <name evidence="2" type="ORF">JCM31826_02920</name>
</gene>
<evidence type="ECO:0000313" key="3">
    <source>
        <dbReference type="Proteomes" id="UP000286715"/>
    </source>
</evidence>
<proteinExistence type="predicted"/>
<dbReference type="Proteomes" id="UP000286715">
    <property type="component" value="Unassembled WGS sequence"/>
</dbReference>
<keyword evidence="3" id="KW-1185">Reference proteome</keyword>
<keyword evidence="1" id="KW-0472">Membrane</keyword>
<feature type="transmembrane region" description="Helical" evidence="1">
    <location>
        <begin position="71"/>
        <end position="91"/>
    </location>
</feature>